<dbReference type="PRINTS" id="PR00038">
    <property type="entry name" value="HTHLUXR"/>
</dbReference>
<dbReference type="EMBL" id="QICN01000006">
    <property type="protein sequence ID" value="PXV67100.1"/>
    <property type="molecule type" value="Genomic_DNA"/>
</dbReference>
<dbReference type="Proteomes" id="UP000248330">
    <property type="component" value="Unassembled WGS sequence"/>
</dbReference>
<gene>
    <name evidence="5" type="ORF">C8D93_10677</name>
</gene>
<evidence type="ECO:0000256" key="3">
    <source>
        <dbReference type="ARBA" id="ARBA00023163"/>
    </source>
</evidence>
<reference evidence="5 6" key="1">
    <citation type="submission" date="2018-04" db="EMBL/GenBank/DDBJ databases">
        <title>Genomic Encyclopedia of Type Strains, Phase IV (KMG-IV): sequencing the most valuable type-strain genomes for metagenomic binning, comparative biology and taxonomic classification.</title>
        <authorList>
            <person name="Goeker M."/>
        </authorList>
    </citation>
    <scope>NUCLEOTIDE SEQUENCE [LARGE SCALE GENOMIC DNA]</scope>
    <source>
        <strain evidence="5 6">DSM 104150</strain>
    </source>
</reference>
<dbReference type="SMART" id="SM00421">
    <property type="entry name" value="HTH_LUXR"/>
    <property type="match status" value="1"/>
</dbReference>
<dbReference type="InterPro" id="IPR036388">
    <property type="entry name" value="WH-like_DNA-bd_sf"/>
</dbReference>
<organism evidence="5 6">
    <name type="scientific">Sinimarinibacterium flocculans</name>
    <dbReference type="NCBI Taxonomy" id="985250"/>
    <lineage>
        <taxon>Bacteria</taxon>
        <taxon>Pseudomonadati</taxon>
        <taxon>Pseudomonadota</taxon>
        <taxon>Gammaproteobacteria</taxon>
        <taxon>Nevskiales</taxon>
        <taxon>Nevskiaceae</taxon>
        <taxon>Sinimarinibacterium</taxon>
    </lineage>
</organism>
<keyword evidence="1" id="KW-0805">Transcription regulation</keyword>
<sequence>MRTLTKQIDTGRVAAEPFGDSVLCPHKFFAPPSVRRAVERSALHQRLLSHPDARVIVLQGPAGHGKSTALQQIKQACEAEGRITAWLSFDDADNDPRRFFPHIRALVSGLDPDAEIDPPPARSRRRSDWMIECLRRLERPTALFLDEFQTLTAAELLRFFRELIEHLPENVTLYVGSRSVPEIGLSRAVVEGRALLIPAEELRFSVDEVRAFFSNASELALSGVEVEAIYRQTEGWPAALQLFRLSLGRRSVRESLAALDVDRPRELADYLTDNVLATQPPDVQDFLLRTAVLTRLTAPLCEAVTGAAGAQSLLELLERSGLFLRSLDNEMRWFKYHGLFSTCLADQLGARDPEALVDAHRRAAHWHRDAGMHAETVYHAIASQDWDLAADTLDVWALQLVPDGQLITLERWASQIPWEAIERRPALIVKIAWAYVFLHRRGPLKPLQEALERMEHDNRLRPDVVLSMAAISSDDLAEAFRRVRRVRLERDDSDGYTAFELGAAGNLAAYHALSQNRFDDAAHLIELAHEHSRRGSSPFSGGYNIALAASVSLLQGDLQGALKRCRVAAREARPLLDRSVAAAAMNACYLWVLYEANELDTAEALFERHHDIIVESTLPDFAAVALLSMVRVCDARGNKAQADERLDEMESIARANGWTRMLREVGWERVRRALSSGHLAYAQTLAATLMPPSEPPPWMLFADDLGDPVYGAIRLAIHGGRAEHAQKLLQQQSGRCAQRPYARMRLSLLEARWHVRSGTERAALRALVEALRVGATGGYIGCFVEEREDLLPLLTKLQATPPPDVDDAAAYLSRLIAACGGAADSRAGEGSAALIEDLTEREQAILGLLAKGVSNKEMARRLFVSENTVKFHLKNIYAKLGVDNRLRAITTARSYGLIT</sequence>
<evidence type="ECO:0000256" key="1">
    <source>
        <dbReference type="ARBA" id="ARBA00023015"/>
    </source>
</evidence>
<dbReference type="PANTHER" id="PTHR43214:SF41">
    <property type="entry name" value="NITRATE_NITRITE RESPONSE REGULATOR PROTEIN NARP"/>
    <property type="match status" value="1"/>
</dbReference>
<dbReference type="InterPro" id="IPR041664">
    <property type="entry name" value="AAA_16"/>
</dbReference>
<evidence type="ECO:0000256" key="2">
    <source>
        <dbReference type="ARBA" id="ARBA00023125"/>
    </source>
</evidence>
<dbReference type="AlphaFoldDB" id="A0A318E6L9"/>
<evidence type="ECO:0000313" key="5">
    <source>
        <dbReference type="EMBL" id="PXV67100.1"/>
    </source>
</evidence>
<dbReference type="RefSeq" id="WP_110265421.1">
    <property type="nucleotide sequence ID" value="NZ_CAWNXA010000006.1"/>
</dbReference>
<dbReference type="GO" id="GO:0006355">
    <property type="term" value="P:regulation of DNA-templated transcription"/>
    <property type="evidence" value="ECO:0007669"/>
    <property type="project" value="InterPro"/>
</dbReference>
<evidence type="ECO:0000259" key="4">
    <source>
        <dbReference type="PROSITE" id="PS50043"/>
    </source>
</evidence>
<dbReference type="InterPro" id="IPR000792">
    <property type="entry name" value="Tscrpt_reg_LuxR_C"/>
</dbReference>
<proteinExistence type="predicted"/>
<dbReference type="SUPFAM" id="SSF46894">
    <property type="entry name" value="C-terminal effector domain of the bipartite response regulators"/>
    <property type="match status" value="1"/>
</dbReference>
<dbReference type="InterPro" id="IPR039420">
    <property type="entry name" value="WalR-like"/>
</dbReference>
<dbReference type="GO" id="GO:0003677">
    <property type="term" value="F:DNA binding"/>
    <property type="evidence" value="ECO:0007669"/>
    <property type="project" value="UniProtKB-KW"/>
</dbReference>
<dbReference type="OrthoDB" id="1123107at2"/>
<dbReference type="InterPro" id="IPR016032">
    <property type="entry name" value="Sig_transdc_resp-reg_C-effctor"/>
</dbReference>
<evidence type="ECO:0000313" key="6">
    <source>
        <dbReference type="Proteomes" id="UP000248330"/>
    </source>
</evidence>
<dbReference type="Gene3D" id="3.40.50.300">
    <property type="entry name" value="P-loop containing nucleotide triphosphate hydrolases"/>
    <property type="match status" value="1"/>
</dbReference>
<feature type="domain" description="HTH luxR-type" evidence="4">
    <location>
        <begin position="831"/>
        <end position="896"/>
    </location>
</feature>
<keyword evidence="6" id="KW-1185">Reference proteome</keyword>
<name>A0A318E6L9_9GAMM</name>
<keyword evidence="3" id="KW-0804">Transcription</keyword>
<dbReference type="CDD" id="cd06170">
    <property type="entry name" value="LuxR_C_like"/>
    <property type="match status" value="1"/>
</dbReference>
<dbReference type="InterPro" id="IPR041617">
    <property type="entry name" value="TPR_MalT"/>
</dbReference>
<accession>A0A318E6L9</accession>
<dbReference type="Gene3D" id="1.25.40.10">
    <property type="entry name" value="Tetratricopeptide repeat domain"/>
    <property type="match status" value="1"/>
</dbReference>
<dbReference type="InterPro" id="IPR011990">
    <property type="entry name" value="TPR-like_helical_dom_sf"/>
</dbReference>
<protein>
    <submittedName>
        <fullName evidence="5">LuxR family maltose regulon positive regulatory protein</fullName>
    </submittedName>
</protein>
<dbReference type="SUPFAM" id="SSF52540">
    <property type="entry name" value="P-loop containing nucleoside triphosphate hydrolases"/>
    <property type="match status" value="1"/>
</dbReference>
<dbReference type="PANTHER" id="PTHR43214">
    <property type="entry name" value="TWO-COMPONENT RESPONSE REGULATOR"/>
    <property type="match status" value="1"/>
</dbReference>
<dbReference type="InterPro" id="IPR059106">
    <property type="entry name" value="WHD_MalT"/>
</dbReference>
<dbReference type="InterPro" id="IPR027417">
    <property type="entry name" value="P-loop_NTPase"/>
</dbReference>
<dbReference type="Pfam" id="PF17874">
    <property type="entry name" value="TPR_MalT"/>
    <property type="match status" value="1"/>
</dbReference>
<dbReference type="Pfam" id="PF25873">
    <property type="entry name" value="WHD_MalT"/>
    <property type="match status" value="1"/>
</dbReference>
<keyword evidence="2" id="KW-0238">DNA-binding</keyword>
<dbReference type="Gene3D" id="1.10.10.10">
    <property type="entry name" value="Winged helix-like DNA-binding domain superfamily/Winged helix DNA-binding domain"/>
    <property type="match status" value="1"/>
</dbReference>
<dbReference type="Pfam" id="PF00196">
    <property type="entry name" value="GerE"/>
    <property type="match status" value="1"/>
</dbReference>
<comment type="caution">
    <text evidence="5">The sequence shown here is derived from an EMBL/GenBank/DDBJ whole genome shotgun (WGS) entry which is preliminary data.</text>
</comment>
<dbReference type="PROSITE" id="PS50043">
    <property type="entry name" value="HTH_LUXR_2"/>
    <property type="match status" value="1"/>
</dbReference>
<dbReference type="Pfam" id="PF13191">
    <property type="entry name" value="AAA_16"/>
    <property type="match status" value="1"/>
</dbReference>